<gene>
    <name evidence="2" type="ORF">Mal48_41190</name>
</gene>
<protein>
    <submittedName>
        <fullName evidence="2">Uncharacterized protein</fullName>
    </submittedName>
</protein>
<accession>A0A517QT73</accession>
<keyword evidence="3" id="KW-1185">Reference proteome</keyword>
<name>A0A517QT73_9PLAN</name>
<sequence>MTLINQSTASQRGKAYREPGRKGRTTYNHCSDECGNNPTLQNLLKISLGKQRLIVEVGDFFHQHFFEIRCVIGCDNNVF</sequence>
<reference evidence="2 3" key="1">
    <citation type="submission" date="2019-02" db="EMBL/GenBank/DDBJ databases">
        <title>Deep-cultivation of Planctomycetes and their phenomic and genomic characterization uncovers novel biology.</title>
        <authorList>
            <person name="Wiegand S."/>
            <person name="Jogler M."/>
            <person name="Boedeker C."/>
            <person name="Pinto D."/>
            <person name="Vollmers J."/>
            <person name="Rivas-Marin E."/>
            <person name="Kohn T."/>
            <person name="Peeters S.H."/>
            <person name="Heuer A."/>
            <person name="Rast P."/>
            <person name="Oberbeckmann S."/>
            <person name="Bunk B."/>
            <person name="Jeske O."/>
            <person name="Meyerdierks A."/>
            <person name="Storesund J.E."/>
            <person name="Kallscheuer N."/>
            <person name="Luecker S."/>
            <person name="Lage O.M."/>
            <person name="Pohl T."/>
            <person name="Merkel B.J."/>
            <person name="Hornburger P."/>
            <person name="Mueller R.-W."/>
            <person name="Bruemmer F."/>
            <person name="Labrenz M."/>
            <person name="Spormann A.M."/>
            <person name="Op den Camp H."/>
            <person name="Overmann J."/>
            <person name="Amann R."/>
            <person name="Jetten M.S.M."/>
            <person name="Mascher T."/>
            <person name="Medema M.H."/>
            <person name="Devos D.P."/>
            <person name="Kaster A.-K."/>
            <person name="Ovreas L."/>
            <person name="Rohde M."/>
            <person name="Galperin M.Y."/>
            <person name="Jogler C."/>
        </authorList>
    </citation>
    <scope>NUCLEOTIDE SEQUENCE [LARGE SCALE GENOMIC DNA]</scope>
    <source>
        <strain evidence="2 3">Mal48</strain>
    </source>
</reference>
<dbReference type="Proteomes" id="UP000315724">
    <property type="component" value="Chromosome"/>
</dbReference>
<dbReference type="KEGG" id="tpol:Mal48_41190"/>
<feature type="compositionally biased region" description="Polar residues" evidence="1">
    <location>
        <begin position="1"/>
        <end position="11"/>
    </location>
</feature>
<proteinExistence type="predicted"/>
<feature type="region of interest" description="Disordered" evidence="1">
    <location>
        <begin position="1"/>
        <end position="28"/>
    </location>
</feature>
<evidence type="ECO:0000256" key="1">
    <source>
        <dbReference type="SAM" id="MobiDB-lite"/>
    </source>
</evidence>
<evidence type="ECO:0000313" key="3">
    <source>
        <dbReference type="Proteomes" id="UP000315724"/>
    </source>
</evidence>
<evidence type="ECO:0000313" key="2">
    <source>
        <dbReference type="EMBL" id="QDT34846.1"/>
    </source>
</evidence>
<dbReference type="AlphaFoldDB" id="A0A517QT73"/>
<dbReference type="EMBL" id="CP036267">
    <property type="protein sequence ID" value="QDT34846.1"/>
    <property type="molecule type" value="Genomic_DNA"/>
</dbReference>
<organism evidence="2 3">
    <name type="scientific">Thalassoglobus polymorphus</name>
    <dbReference type="NCBI Taxonomy" id="2527994"/>
    <lineage>
        <taxon>Bacteria</taxon>
        <taxon>Pseudomonadati</taxon>
        <taxon>Planctomycetota</taxon>
        <taxon>Planctomycetia</taxon>
        <taxon>Planctomycetales</taxon>
        <taxon>Planctomycetaceae</taxon>
        <taxon>Thalassoglobus</taxon>
    </lineage>
</organism>